<dbReference type="RefSeq" id="XP_005840428.1">
    <property type="nucleotide sequence ID" value="XM_005840371.1"/>
</dbReference>
<evidence type="ECO:0000313" key="2">
    <source>
        <dbReference type="EMBL" id="EKX53448.1"/>
    </source>
</evidence>
<dbReference type="EMBL" id="JH992970">
    <property type="protein sequence ID" value="EKX53448.1"/>
    <property type="molecule type" value="Genomic_DNA"/>
</dbReference>
<protein>
    <submittedName>
        <fullName evidence="2 3">Uncharacterized protein</fullName>
    </submittedName>
</protein>
<reference evidence="2 4" key="1">
    <citation type="journal article" date="2012" name="Nature">
        <title>Algal genomes reveal evolutionary mosaicism and the fate of nucleomorphs.</title>
        <authorList>
            <consortium name="DOE Joint Genome Institute"/>
            <person name="Curtis B.A."/>
            <person name="Tanifuji G."/>
            <person name="Burki F."/>
            <person name="Gruber A."/>
            <person name="Irimia M."/>
            <person name="Maruyama S."/>
            <person name="Arias M.C."/>
            <person name="Ball S.G."/>
            <person name="Gile G.H."/>
            <person name="Hirakawa Y."/>
            <person name="Hopkins J.F."/>
            <person name="Kuo A."/>
            <person name="Rensing S.A."/>
            <person name="Schmutz J."/>
            <person name="Symeonidi A."/>
            <person name="Elias M."/>
            <person name="Eveleigh R.J."/>
            <person name="Herman E.K."/>
            <person name="Klute M.J."/>
            <person name="Nakayama T."/>
            <person name="Obornik M."/>
            <person name="Reyes-Prieto A."/>
            <person name="Armbrust E.V."/>
            <person name="Aves S.J."/>
            <person name="Beiko R.G."/>
            <person name="Coutinho P."/>
            <person name="Dacks J.B."/>
            <person name="Durnford D.G."/>
            <person name="Fast N.M."/>
            <person name="Green B.R."/>
            <person name="Grisdale C.J."/>
            <person name="Hempel F."/>
            <person name="Henrissat B."/>
            <person name="Hoppner M.P."/>
            <person name="Ishida K."/>
            <person name="Kim E."/>
            <person name="Koreny L."/>
            <person name="Kroth P.G."/>
            <person name="Liu Y."/>
            <person name="Malik S.B."/>
            <person name="Maier U.G."/>
            <person name="McRose D."/>
            <person name="Mock T."/>
            <person name="Neilson J.A."/>
            <person name="Onodera N.T."/>
            <person name="Poole A.M."/>
            <person name="Pritham E.J."/>
            <person name="Richards T.A."/>
            <person name="Rocap G."/>
            <person name="Roy S.W."/>
            <person name="Sarai C."/>
            <person name="Schaack S."/>
            <person name="Shirato S."/>
            <person name="Slamovits C.H."/>
            <person name="Spencer D.F."/>
            <person name="Suzuki S."/>
            <person name="Worden A.Z."/>
            <person name="Zauner S."/>
            <person name="Barry K."/>
            <person name="Bell C."/>
            <person name="Bharti A.K."/>
            <person name="Crow J.A."/>
            <person name="Grimwood J."/>
            <person name="Kramer R."/>
            <person name="Lindquist E."/>
            <person name="Lucas S."/>
            <person name="Salamov A."/>
            <person name="McFadden G.I."/>
            <person name="Lane C.E."/>
            <person name="Keeling P.J."/>
            <person name="Gray M.W."/>
            <person name="Grigoriev I.V."/>
            <person name="Archibald J.M."/>
        </authorList>
    </citation>
    <scope>NUCLEOTIDE SEQUENCE</scope>
    <source>
        <strain evidence="2 4">CCMP2712</strain>
    </source>
</reference>
<evidence type="ECO:0000256" key="1">
    <source>
        <dbReference type="SAM" id="Coils"/>
    </source>
</evidence>
<evidence type="ECO:0000313" key="4">
    <source>
        <dbReference type="Proteomes" id="UP000011087"/>
    </source>
</evidence>
<name>L1JZC0_GUITC</name>
<keyword evidence="4" id="KW-1185">Reference proteome</keyword>
<dbReference type="PaxDb" id="55529-EKX53448"/>
<dbReference type="EnsemblProtists" id="EKX53448">
    <property type="protein sequence ID" value="EKX53448"/>
    <property type="gene ID" value="GUITHDRAFT_133157"/>
</dbReference>
<dbReference type="Proteomes" id="UP000011087">
    <property type="component" value="Unassembled WGS sequence"/>
</dbReference>
<dbReference type="HOGENOM" id="CLU_1457117_0_0_1"/>
<accession>L1JZC0</accession>
<organism evidence="2">
    <name type="scientific">Guillardia theta (strain CCMP2712)</name>
    <name type="common">Cryptophyte</name>
    <dbReference type="NCBI Taxonomy" id="905079"/>
    <lineage>
        <taxon>Eukaryota</taxon>
        <taxon>Cryptophyceae</taxon>
        <taxon>Pyrenomonadales</taxon>
        <taxon>Geminigeraceae</taxon>
        <taxon>Guillardia</taxon>
    </lineage>
</organism>
<proteinExistence type="predicted"/>
<keyword evidence="1" id="KW-0175">Coiled coil</keyword>
<sequence>MSEALMAGGLPRSLHSVDKLSDTHHSPHTPQDFAAAYDNVKELERILRMNMLNHIEEDRNVKWKDEAIKHGLKMVDEERKRGDAERMILLKRIEFLSEELEESKNQLVAKTKECDELFEVAQELSEELSQHVSFDEDEAGEAGPNKTVSKRPIIQNALKNNRSSRGKNWFSFADMFTFPNWCSKPQ</sequence>
<dbReference type="AlphaFoldDB" id="L1JZC0"/>
<dbReference type="GeneID" id="17309886"/>
<gene>
    <name evidence="2" type="ORF">GUITHDRAFT_133157</name>
</gene>
<reference evidence="3" key="3">
    <citation type="submission" date="2016-03" db="UniProtKB">
        <authorList>
            <consortium name="EnsemblProtists"/>
        </authorList>
    </citation>
    <scope>IDENTIFICATION</scope>
</reference>
<dbReference type="KEGG" id="gtt:GUITHDRAFT_133157"/>
<feature type="coiled-coil region" evidence="1">
    <location>
        <begin position="86"/>
        <end position="127"/>
    </location>
</feature>
<evidence type="ECO:0000313" key="3">
    <source>
        <dbReference type="EnsemblProtists" id="EKX53448"/>
    </source>
</evidence>
<reference evidence="4" key="2">
    <citation type="submission" date="2012-11" db="EMBL/GenBank/DDBJ databases">
        <authorList>
            <person name="Kuo A."/>
            <person name="Curtis B.A."/>
            <person name="Tanifuji G."/>
            <person name="Burki F."/>
            <person name="Gruber A."/>
            <person name="Irimia M."/>
            <person name="Maruyama S."/>
            <person name="Arias M.C."/>
            <person name="Ball S.G."/>
            <person name="Gile G.H."/>
            <person name="Hirakawa Y."/>
            <person name="Hopkins J.F."/>
            <person name="Rensing S.A."/>
            <person name="Schmutz J."/>
            <person name="Symeonidi A."/>
            <person name="Elias M."/>
            <person name="Eveleigh R.J."/>
            <person name="Herman E.K."/>
            <person name="Klute M.J."/>
            <person name="Nakayama T."/>
            <person name="Obornik M."/>
            <person name="Reyes-Prieto A."/>
            <person name="Armbrust E.V."/>
            <person name="Aves S.J."/>
            <person name="Beiko R.G."/>
            <person name="Coutinho P."/>
            <person name="Dacks J.B."/>
            <person name="Durnford D.G."/>
            <person name="Fast N.M."/>
            <person name="Green B.R."/>
            <person name="Grisdale C."/>
            <person name="Hempe F."/>
            <person name="Henrissat B."/>
            <person name="Hoppner M.P."/>
            <person name="Ishida K.-I."/>
            <person name="Kim E."/>
            <person name="Koreny L."/>
            <person name="Kroth P.G."/>
            <person name="Liu Y."/>
            <person name="Malik S.-B."/>
            <person name="Maier U.G."/>
            <person name="McRose D."/>
            <person name="Mock T."/>
            <person name="Neilson J.A."/>
            <person name="Onodera N.T."/>
            <person name="Poole A.M."/>
            <person name="Pritham E.J."/>
            <person name="Richards T.A."/>
            <person name="Rocap G."/>
            <person name="Roy S.W."/>
            <person name="Sarai C."/>
            <person name="Schaack S."/>
            <person name="Shirato S."/>
            <person name="Slamovits C.H."/>
            <person name="Spencer D.F."/>
            <person name="Suzuki S."/>
            <person name="Worden A.Z."/>
            <person name="Zauner S."/>
            <person name="Barry K."/>
            <person name="Bell C."/>
            <person name="Bharti A.K."/>
            <person name="Crow J.A."/>
            <person name="Grimwood J."/>
            <person name="Kramer R."/>
            <person name="Lindquist E."/>
            <person name="Lucas S."/>
            <person name="Salamov A."/>
            <person name="McFadden G.I."/>
            <person name="Lane C.E."/>
            <person name="Keeling P.J."/>
            <person name="Gray M.W."/>
            <person name="Grigoriev I.V."/>
            <person name="Archibald J.M."/>
        </authorList>
    </citation>
    <scope>NUCLEOTIDE SEQUENCE</scope>
    <source>
        <strain evidence="4">CCMP2712</strain>
    </source>
</reference>